<dbReference type="Pfam" id="PF07690">
    <property type="entry name" value="MFS_1"/>
    <property type="match status" value="1"/>
</dbReference>
<evidence type="ECO:0000256" key="14">
    <source>
        <dbReference type="ARBA" id="ARBA00044898"/>
    </source>
</evidence>
<evidence type="ECO:0000256" key="13">
    <source>
        <dbReference type="ARBA" id="ARBA00044893"/>
    </source>
</evidence>
<name>A0AAW2H7G5_9NEOP</name>
<evidence type="ECO:0000256" key="8">
    <source>
        <dbReference type="ARBA" id="ARBA00044876"/>
    </source>
</evidence>
<dbReference type="EMBL" id="JARGDH010000006">
    <property type="protein sequence ID" value="KAL0265739.1"/>
    <property type="molecule type" value="Genomic_DNA"/>
</dbReference>
<feature type="transmembrane region" description="Helical" evidence="25">
    <location>
        <begin position="455"/>
        <end position="474"/>
    </location>
</feature>
<dbReference type="GO" id="GO:0022857">
    <property type="term" value="F:transmembrane transporter activity"/>
    <property type="evidence" value="ECO:0007669"/>
    <property type="project" value="InterPro"/>
</dbReference>
<evidence type="ECO:0000256" key="12">
    <source>
        <dbReference type="ARBA" id="ARBA00044891"/>
    </source>
</evidence>
<comment type="function">
    <text evidence="23">Lysosomal dipeptide uniporter that selectively exports lysine, arginine or histidine-containing dipeptides with a net positive charge from the lysosome lumen into the cytosol. Could play a role in a specific type of protein O-glycosylation indirectly regulating macrophages migration and tissue invasion. Also essential for liver homeostasis.</text>
</comment>
<feature type="transmembrane region" description="Helical" evidence="25">
    <location>
        <begin position="44"/>
        <end position="66"/>
    </location>
</feature>
<comment type="catalytic activity">
    <reaction evidence="19">
        <text>L-alanyl-L-lysine(out) = L-alanyl-L-lysine(in)</text>
        <dbReference type="Rhea" id="RHEA:79415"/>
        <dbReference type="ChEBI" id="CHEBI:192470"/>
    </reaction>
</comment>
<keyword evidence="4 25" id="KW-0812">Transmembrane</keyword>
<feature type="transmembrane region" description="Helical" evidence="25">
    <location>
        <begin position="7"/>
        <end position="24"/>
    </location>
</feature>
<dbReference type="SUPFAM" id="SSF103473">
    <property type="entry name" value="MFS general substrate transporter"/>
    <property type="match status" value="1"/>
</dbReference>
<evidence type="ECO:0000256" key="19">
    <source>
        <dbReference type="ARBA" id="ARBA00044919"/>
    </source>
</evidence>
<dbReference type="Pfam" id="PF21485">
    <property type="entry name" value="IF5A-like_N"/>
    <property type="match status" value="1"/>
</dbReference>
<organism evidence="27">
    <name type="scientific">Menopon gallinae</name>
    <name type="common">poultry shaft louse</name>
    <dbReference type="NCBI Taxonomy" id="328185"/>
    <lineage>
        <taxon>Eukaryota</taxon>
        <taxon>Metazoa</taxon>
        <taxon>Ecdysozoa</taxon>
        <taxon>Arthropoda</taxon>
        <taxon>Hexapoda</taxon>
        <taxon>Insecta</taxon>
        <taxon>Pterygota</taxon>
        <taxon>Neoptera</taxon>
        <taxon>Paraneoptera</taxon>
        <taxon>Psocodea</taxon>
        <taxon>Troctomorpha</taxon>
        <taxon>Phthiraptera</taxon>
        <taxon>Amblycera</taxon>
        <taxon>Menoponidae</taxon>
        <taxon>Menopon</taxon>
    </lineage>
</organism>
<sequence length="648" mass="71100">MKERFRALARSGIVLFACYYSYDIPSALNRHLCVDGKAFDTSRITYLYAAYALPNIICPLIIGHYIQNRKPRLSHYLCLIILAGQAMFSLGLSIQSYALMVVGRLIHGLGGEGFAFVQTREITLHFRDKELALSMACFGSLGRLGTISNFILTPFLAEKAGGFAASLAGVAITLASVVGYWLISAKPALKYMEEEIEERRVDFVEANAGTPQRHEAVAQGEPPVWGLGVSPDYVSRGGKAPGGCGDLQSLCLQRGSTMQSSLQDVCRKLGESSKFELFCEDDTIFVRHADSAGMFHPAFRVFLGMVFLFSVVWAPFYNVAPLLFQKKYSVGNKESGKMVAMIEGVSMALLSLTSVFSDFFGYKLLIMLFGGALMTLSHVLIYTSAGSALLVVFLLGCASPLISCYGLCMPLLVSEENIGLGFAILSCISNFSYTFSPIMVSLVFSLRGSFDDAEFFFIAVSLLSTLLTVVLLLYNRHYDLGMNRPERNPQMSNDNSEQFDKTVCNELKVGEIFVVEVGGRYEYIKIGTINTAKPGKHGSCKFLIKGTNIQTKKKYETSFTSGSKVDTAKLKRSEYVLIDIFGDEISVMGRGAEEGNFETLKTSDFSEKDLGLLKSVLDPDGKDEVTFALISAPKLCMVEDVRKGGKVI</sequence>
<keyword evidence="5 25" id="KW-1133">Transmembrane helix</keyword>
<comment type="catalytic activity">
    <reaction evidence="9">
        <text>L-histidyl-glycine(out) = L-histidyl-glycine(in)</text>
        <dbReference type="Rhea" id="RHEA:79395"/>
        <dbReference type="ChEBI" id="CHEBI:229957"/>
    </reaction>
</comment>
<evidence type="ECO:0000256" key="3">
    <source>
        <dbReference type="ARBA" id="ARBA00022448"/>
    </source>
</evidence>
<evidence type="ECO:0000259" key="26">
    <source>
        <dbReference type="Pfam" id="PF21485"/>
    </source>
</evidence>
<comment type="catalytic activity">
    <reaction evidence="11">
        <text>L-alpha-aminoacyl-L-histidine(out) = L-alpha-aminoacyl-L-histidine(in)</text>
        <dbReference type="Rhea" id="RHEA:79375"/>
        <dbReference type="ChEBI" id="CHEBI:229967"/>
    </reaction>
</comment>
<reference evidence="27" key="1">
    <citation type="journal article" date="2024" name="Gigascience">
        <title>Chromosome-level genome of the poultry shaft louse Menopon gallinae provides insight into the host-switching and adaptive evolution of parasitic lice.</title>
        <authorList>
            <person name="Xu Y."/>
            <person name="Ma L."/>
            <person name="Liu S."/>
            <person name="Liang Y."/>
            <person name="Liu Q."/>
            <person name="He Z."/>
            <person name="Tian L."/>
            <person name="Duan Y."/>
            <person name="Cai W."/>
            <person name="Li H."/>
            <person name="Song F."/>
        </authorList>
    </citation>
    <scope>NUCLEOTIDE SEQUENCE</scope>
    <source>
        <strain evidence="27">Cailab_2023a</strain>
    </source>
</reference>
<comment type="catalytic activity">
    <reaction evidence="8">
        <text>L-lysyl-L-alanine(out) = L-lysyl-L-alanine(in)</text>
        <dbReference type="Rhea" id="RHEA:79399"/>
        <dbReference type="ChEBI" id="CHEBI:229954"/>
    </reaction>
</comment>
<dbReference type="InterPro" id="IPR052187">
    <property type="entry name" value="MFSD1"/>
</dbReference>
<feature type="domain" description="Translation initiation factor 5A-like N-terminal" evidence="26">
    <location>
        <begin position="524"/>
        <end position="561"/>
    </location>
</feature>
<comment type="catalytic activity">
    <reaction evidence="17">
        <text>L-arginyl-glycine(out) = L-arginyl-glycine(in)</text>
        <dbReference type="Rhea" id="RHEA:79391"/>
        <dbReference type="ChEBI" id="CHEBI:229955"/>
    </reaction>
</comment>
<evidence type="ECO:0000256" key="4">
    <source>
        <dbReference type="ARBA" id="ARBA00022692"/>
    </source>
</evidence>
<evidence type="ECO:0000256" key="22">
    <source>
        <dbReference type="ARBA" id="ARBA00045018"/>
    </source>
</evidence>
<comment type="catalytic activity">
    <reaction evidence="15">
        <text>L-arginyl-L-alpha-amino acid(out) = L-arginyl-L-alpha-amino acid(in)</text>
        <dbReference type="Rhea" id="RHEA:79371"/>
        <dbReference type="ChEBI" id="CHEBI:84315"/>
    </reaction>
</comment>
<dbReference type="PANTHER" id="PTHR23512:SF3">
    <property type="entry name" value="MAJOR FACILITATOR SUPERFAMILY DOMAIN-CONTAINING PROTEIN 1"/>
    <property type="match status" value="1"/>
</dbReference>
<feature type="transmembrane region" description="Helical" evidence="25">
    <location>
        <begin position="297"/>
        <end position="318"/>
    </location>
</feature>
<evidence type="ECO:0000256" key="6">
    <source>
        <dbReference type="ARBA" id="ARBA00023136"/>
    </source>
</evidence>
<dbReference type="InterPro" id="IPR048670">
    <property type="entry name" value="IF5A-like_N"/>
</dbReference>
<evidence type="ECO:0000256" key="7">
    <source>
        <dbReference type="ARBA" id="ARBA00023228"/>
    </source>
</evidence>
<comment type="catalytic activity">
    <reaction evidence="12">
        <text>L-lysyl-L-alpha-amino acid(out) = L-lysyl-L-alpha-amino acid(in)</text>
        <dbReference type="Rhea" id="RHEA:79387"/>
        <dbReference type="ChEBI" id="CHEBI:229965"/>
    </reaction>
</comment>
<comment type="subcellular location">
    <subcellularLocation>
        <location evidence="1">Lysosome membrane</location>
        <topology evidence="1">Multi-pass membrane protein</topology>
    </subcellularLocation>
</comment>
<feature type="transmembrane region" description="Helical" evidence="25">
    <location>
        <begin position="364"/>
        <end position="382"/>
    </location>
</feature>
<dbReference type="GO" id="GO:0005765">
    <property type="term" value="C:lysosomal membrane"/>
    <property type="evidence" value="ECO:0007669"/>
    <property type="project" value="UniProtKB-SubCell"/>
</dbReference>
<keyword evidence="7" id="KW-0458">Lysosome</keyword>
<evidence type="ECO:0000256" key="20">
    <source>
        <dbReference type="ARBA" id="ARBA00044924"/>
    </source>
</evidence>
<evidence type="ECO:0000256" key="21">
    <source>
        <dbReference type="ARBA" id="ARBA00044985"/>
    </source>
</evidence>
<evidence type="ECO:0000256" key="9">
    <source>
        <dbReference type="ARBA" id="ARBA00044878"/>
    </source>
</evidence>
<evidence type="ECO:0000256" key="24">
    <source>
        <dbReference type="ARBA" id="ARBA00046376"/>
    </source>
</evidence>
<evidence type="ECO:0000256" key="1">
    <source>
        <dbReference type="ARBA" id="ARBA00004155"/>
    </source>
</evidence>
<comment type="catalytic activity">
    <reaction evidence="14">
        <text>L-aspartyl-L-lysine(out) = L-aspartyl-L-lysine(in)</text>
        <dbReference type="Rhea" id="RHEA:79411"/>
        <dbReference type="ChEBI" id="CHEBI:229953"/>
    </reaction>
</comment>
<comment type="similarity">
    <text evidence="2">Belongs to the major facilitator superfamily.</text>
</comment>
<comment type="catalytic activity">
    <reaction evidence="16">
        <text>L-lysyl-L-lysine(out) = L-lysyl-L-lysine(in)</text>
        <dbReference type="Rhea" id="RHEA:79403"/>
        <dbReference type="ChEBI" id="CHEBI:229956"/>
    </reaction>
</comment>
<dbReference type="Gene3D" id="1.20.1250.20">
    <property type="entry name" value="MFS general substrate transporter like domains"/>
    <property type="match status" value="2"/>
</dbReference>
<comment type="subunit">
    <text evidence="24">Homodimer. Interacts with lysosomal protein GLMP (via lumenal domain); the interaction starts while both proteins are still in the endoplasmic reticulum and is required for stabilization of MFSD1 in lysosomes but has no direct effect on its targeting to lysosomes or transporter activity.</text>
</comment>
<evidence type="ECO:0000256" key="25">
    <source>
        <dbReference type="SAM" id="Phobius"/>
    </source>
</evidence>
<dbReference type="SUPFAM" id="SSF50104">
    <property type="entry name" value="Translation proteins SH3-like domain"/>
    <property type="match status" value="1"/>
</dbReference>
<evidence type="ECO:0000256" key="18">
    <source>
        <dbReference type="ARBA" id="ARBA00044912"/>
    </source>
</evidence>
<keyword evidence="3" id="KW-0813">Transport</keyword>
<evidence type="ECO:0000256" key="16">
    <source>
        <dbReference type="ARBA" id="ARBA00044900"/>
    </source>
</evidence>
<accession>A0AAW2H7G5</accession>
<evidence type="ECO:0000256" key="11">
    <source>
        <dbReference type="ARBA" id="ARBA00044884"/>
    </source>
</evidence>
<protein>
    <recommendedName>
        <fullName evidence="21">Lysosomal dipeptide transporter MFSD1</fullName>
    </recommendedName>
    <alternativeName>
        <fullName evidence="22">Major facilitator superfamily domain-containing protein 1</fullName>
    </alternativeName>
</protein>
<keyword evidence="6 25" id="KW-0472">Membrane</keyword>
<comment type="catalytic activity">
    <reaction evidence="20">
        <text>L-lysyl-glycine(out) = L-lysyl-glycine(in)</text>
        <dbReference type="Rhea" id="RHEA:79407"/>
        <dbReference type="ChEBI" id="CHEBI:191202"/>
    </reaction>
</comment>
<comment type="caution">
    <text evidence="27">The sequence shown here is derived from an EMBL/GenBank/DDBJ whole genome shotgun (WGS) entry which is preliminary data.</text>
</comment>
<evidence type="ECO:0000256" key="2">
    <source>
        <dbReference type="ARBA" id="ARBA00008335"/>
    </source>
</evidence>
<evidence type="ECO:0000256" key="5">
    <source>
        <dbReference type="ARBA" id="ARBA00022989"/>
    </source>
</evidence>
<evidence type="ECO:0000256" key="23">
    <source>
        <dbReference type="ARBA" id="ARBA00045709"/>
    </source>
</evidence>
<dbReference type="InterPro" id="IPR014722">
    <property type="entry name" value="Rib_uL2_dom2"/>
</dbReference>
<feature type="transmembrane region" description="Helical" evidence="25">
    <location>
        <begin position="388"/>
        <end position="408"/>
    </location>
</feature>
<comment type="catalytic activity">
    <reaction evidence="10">
        <text>L-alpha-aminoacyl-L-arginine(out) = L-alpha-aminoacyl-L-arginine(in)</text>
        <dbReference type="Rhea" id="RHEA:79367"/>
        <dbReference type="ChEBI" id="CHEBI:229968"/>
    </reaction>
</comment>
<feature type="transmembrane region" description="Helical" evidence="25">
    <location>
        <begin position="73"/>
        <end position="91"/>
    </location>
</feature>
<dbReference type="PANTHER" id="PTHR23512">
    <property type="entry name" value="MAJOR FACILITATOR SUPERFAMILY DOMAIN-CONTAINING PROTEIN 1"/>
    <property type="match status" value="1"/>
</dbReference>
<dbReference type="InterPro" id="IPR036259">
    <property type="entry name" value="MFS_trans_sf"/>
</dbReference>
<evidence type="ECO:0000313" key="27">
    <source>
        <dbReference type="EMBL" id="KAL0265739.1"/>
    </source>
</evidence>
<evidence type="ECO:0000256" key="10">
    <source>
        <dbReference type="ARBA" id="ARBA00044881"/>
    </source>
</evidence>
<gene>
    <name evidence="27" type="ORF">PYX00_011454</name>
</gene>
<feature type="transmembrane region" description="Helical" evidence="25">
    <location>
        <begin position="338"/>
        <end position="357"/>
    </location>
</feature>
<proteinExistence type="inferred from homology"/>
<dbReference type="AlphaFoldDB" id="A0AAW2H7G5"/>
<dbReference type="InterPro" id="IPR008991">
    <property type="entry name" value="Translation_prot_SH3-like_sf"/>
</dbReference>
<dbReference type="InterPro" id="IPR011701">
    <property type="entry name" value="MFS"/>
</dbReference>
<dbReference type="Gene3D" id="2.30.30.30">
    <property type="match status" value="1"/>
</dbReference>
<evidence type="ECO:0000256" key="15">
    <source>
        <dbReference type="ARBA" id="ARBA00044899"/>
    </source>
</evidence>
<comment type="catalytic activity">
    <reaction evidence="18">
        <text>L-histidyl-L-alpha-amino acid(out) = L-histidyl-L-alpha-amino acid(in)</text>
        <dbReference type="Rhea" id="RHEA:79379"/>
        <dbReference type="ChEBI" id="CHEBI:229964"/>
    </reaction>
</comment>
<evidence type="ECO:0000256" key="17">
    <source>
        <dbReference type="ARBA" id="ARBA00044903"/>
    </source>
</evidence>
<comment type="catalytic activity">
    <reaction evidence="13">
        <text>L-alpha-aminoacyl-L-lysine(out) = L-alpha-aminoacyl-L-lysine(in)</text>
        <dbReference type="Rhea" id="RHEA:79383"/>
        <dbReference type="ChEBI" id="CHEBI:229966"/>
    </reaction>
</comment>
<feature type="transmembrane region" description="Helical" evidence="25">
    <location>
        <begin position="163"/>
        <end position="183"/>
    </location>
</feature>
<feature type="transmembrane region" description="Helical" evidence="25">
    <location>
        <begin position="420"/>
        <end position="443"/>
    </location>
</feature>